<keyword evidence="2" id="KW-1185">Reference proteome</keyword>
<accession>A0ABV9SCZ8</accession>
<dbReference type="RefSeq" id="WP_378061102.1">
    <property type="nucleotide sequence ID" value="NZ_JBHSIS010000022.1"/>
</dbReference>
<evidence type="ECO:0000313" key="1">
    <source>
        <dbReference type="EMBL" id="MFC4858576.1"/>
    </source>
</evidence>
<proteinExistence type="predicted"/>
<dbReference type="Proteomes" id="UP001595859">
    <property type="component" value="Unassembled WGS sequence"/>
</dbReference>
<gene>
    <name evidence="1" type="ORF">ACFPCV_34195</name>
</gene>
<evidence type="ECO:0000313" key="2">
    <source>
        <dbReference type="Proteomes" id="UP001595859"/>
    </source>
</evidence>
<comment type="caution">
    <text evidence="1">The sequence shown here is derived from an EMBL/GenBank/DDBJ whole genome shotgun (WGS) entry which is preliminary data.</text>
</comment>
<evidence type="ECO:0008006" key="3">
    <source>
        <dbReference type="Google" id="ProtNLM"/>
    </source>
</evidence>
<organism evidence="1 2">
    <name type="scientific">Actinophytocola glycyrrhizae</name>
    <dbReference type="NCBI Taxonomy" id="2044873"/>
    <lineage>
        <taxon>Bacteria</taxon>
        <taxon>Bacillati</taxon>
        <taxon>Actinomycetota</taxon>
        <taxon>Actinomycetes</taxon>
        <taxon>Pseudonocardiales</taxon>
        <taxon>Pseudonocardiaceae</taxon>
    </lineage>
</organism>
<protein>
    <recommendedName>
        <fullName evidence="3">DUF559 domain-containing protein</fullName>
    </recommendedName>
</protein>
<dbReference type="EMBL" id="JBHSIS010000022">
    <property type="protein sequence ID" value="MFC4858576.1"/>
    <property type="molecule type" value="Genomic_DNA"/>
</dbReference>
<sequence>MATLAELGVPPRTAYRRCVVGGPWQRPLPGIVLLTNTSPTRRQLVEAALLYGGQGAQVTGIEACRRHGLTNLPDHDGVHLLVPADRRLHSTDYVTVERTTRLPKPVIRDEVPLAPLARSVLDAARRIKDHDPVRALLTEAVQRGRVQPRWLLHELENGSSRGSAVPREVLKDVMAGARSVAEIDAMRVWERSGLPQPVWNVPLTDANGHFIGMPDAWFAEVGLAWEIDSYEFHFQRADYARTINRNARYAAAGIVVLQTLPTRLRTEPETVASELAAAYKAAQARAA</sequence>
<reference evidence="2" key="1">
    <citation type="journal article" date="2019" name="Int. J. Syst. Evol. Microbiol.">
        <title>The Global Catalogue of Microorganisms (GCM) 10K type strain sequencing project: providing services to taxonomists for standard genome sequencing and annotation.</title>
        <authorList>
            <consortium name="The Broad Institute Genomics Platform"/>
            <consortium name="The Broad Institute Genome Sequencing Center for Infectious Disease"/>
            <person name="Wu L."/>
            <person name="Ma J."/>
        </authorList>
    </citation>
    <scope>NUCLEOTIDE SEQUENCE [LARGE SCALE GENOMIC DNA]</scope>
    <source>
        <strain evidence="2">ZS-22-S1</strain>
    </source>
</reference>
<name>A0ABV9SCZ8_9PSEU</name>